<accession>A0A367FGR5</accession>
<reference evidence="5 6" key="1">
    <citation type="submission" date="2018-06" db="EMBL/GenBank/DDBJ databases">
        <title>Streptomyces reniochalinae sp. nov. and Streptomyces diacarnus sp. nov. from marine sponges.</title>
        <authorList>
            <person name="Li L."/>
        </authorList>
    </citation>
    <scope>NUCLEOTIDE SEQUENCE [LARGE SCALE GENOMIC DNA]</scope>
    <source>
        <strain evidence="5 6">LHW51701</strain>
    </source>
</reference>
<dbReference type="InterPro" id="IPR013154">
    <property type="entry name" value="ADH-like_N"/>
</dbReference>
<dbReference type="InterPro" id="IPR002364">
    <property type="entry name" value="Quin_OxRdtase/zeta-crystal_CS"/>
</dbReference>
<name>A0A367FGR5_9ACTN</name>
<dbReference type="Pfam" id="PF08240">
    <property type="entry name" value="ADH_N"/>
    <property type="match status" value="1"/>
</dbReference>
<dbReference type="RefSeq" id="WP_114019923.1">
    <property type="nucleotide sequence ID" value="NZ_QOIN01000023.1"/>
</dbReference>
<dbReference type="InterPro" id="IPR011032">
    <property type="entry name" value="GroES-like_sf"/>
</dbReference>
<evidence type="ECO:0000313" key="5">
    <source>
        <dbReference type="EMBL" id="RCG28865.1"/>
    </source>
</evidence>
<dbReference type="InterPro" id="IPR013149">
    <property type="entry name" value="ADH-like_C"/>
</dbReference>
<dbReference type="SUPFAM" id="SSF51735">
    <property type="entry name" value="NAD(P)-binding Rossmann-fold domains"/>
    <property type="match status" value="1"/>
</dbReference>
<dbReference type="Proteomes" id="UP000252914">
    <property type="component" value="Unassembled WGS sequence"/>
</dbReference>
<dbReference type="Gene3D" id="3.90.180.10">
    <property type="entry name" value="Medium-chain alcohol dehydrogenases, catalytic domain"/>
    <property type="match status" value="2"/>
</dbReference>
<dbReference type="GO" id="GO:0003960">
    <property type="term" value="F:quinone reductase (NADPH) activity"/>
    <property type="evidence" value="ECO:0007669"/>
    <property type="project" value="TreeGrafter"/>
</dbReference>
<dbReference type="AlphaFoldDB" id="A0A367FGR5"/>
<protein>
    <submittedName>
        <fullName evidence="5">Oxidoreductase</fullName>
    </submittedName>
</protein>
<dbReference type="GO" id="GO:0005829">
    <property type="term" value="C:cytosol"/>
    <property type="evidence" value="ECO:0007669"/>
    <property type="project" value="TreeGrafter"/>
</dbReference>
<dbReference type="GO" id="GO:0008270">
    <property type="term" value="F:zinc ion binding"/>
    <property type="evidence" value="ECO:0007669"/>
    <property type="project" value="InterPro"/>
</dbReference>
<dbReference type="EMBL" id="QOIN01000023">
    <property type="protein sequence ID" value="RCG28865.1"/>
    <property type="molecule type" value="Genomic_DNA"/>
</dbReference>
<comment type="caution">
    <text evidence="5">The sequence shown here is derived from an EMBL/GenBank/DDBJ whole genome shotgun (WGS) entry which is preliminary data.</text>
</comment>
<dbReference type="Pfam" id="PF00107">
    <property type="entry name" value="ADH_zinc_N"/>
    <property type="match status" value="1"/>
</dbReference>
<dbReference type="InterPro" id="IPR020843">
    <property type="entry name" value="ER"/>
</dbReference>
<feature type="region of interest" description="Disordered" evidence="3">
    <location>
        <begin position="249"/>
        <end position="301"/>
    </location>
</feature>
<dbReference type="PROSITE" id="PS01162">
    <property type="entry name" value="QOR_ZETA_CRYSTAL"/>
    <property type="match status" value="1"/>
</dbReference>
<gene>
    <name evidence="5" type="ORF">DTL70_01145</name>
</gene>
<dbReference type="Gene3D" id="3.40.50.720">
    <property type="entry name" value="NAD(P)-binding Rossmann-like Domain"/>
    <property type="match status" value="1"/>
</dbReference>
<evidence type="ECO:0000313" key="6">
    <source>
        <dbReference type="Proteomes" id="UP000252914"/>
    </source>
</evidence>
<evidence type="ECO:0000259" key="4">
    <source>
        <dbReference type="SMART" id="SM00829"/>
    </source>
</evidence>
<proteinExistence type="predicted"/>
<organism evidence="5 6">
    <name type="scientific">Streptomyces diacarni</name>
    <dbReference type="NCBI Taxonomy" id="2800381"/>
    <lineage>
        <taxon>Bacteria</taxon>
        <taxon>Bacillati</taxon>
        <taxon>Actinomycetota</taxon>
        <taxon>Actinomycetes</taxon>
        <taxon>Kitasatosporales</taxon>
        <taxon>Streptomycetaceae</taxon>
        <taxon>Streptomyces</taxon>
    </lineage>
</organism>
<keyword evidence="2" id="KW-0560">Oxidoreductase</keyword>
<sequence>MYAVRLHAFGPPENLTYEEVPDPLPGPGQVRIRVQAAGVHLLDATLRAGRRLGPLPLPELPTVPGREVAGTVTSLGEGTDAGWLGRRVTVHLGAAPGGYAQLAVADAVALQAIPETLTPAQAVAMIGTGRTVMGVLHGTDLGPDDTVLVLSAAGGMGALLTQYAKHRGAHVIGAAGGQDKTAAVSRLGADLAVDYTRADWSERIRAAYGERPVRHLFDGPGGALARTALALLAPGGTHHAYGGSSTLLSAVDDPSTTDAPPTTDAPATAGSPSTHSPGDDTDDSSTQTSGTDEAAARGLTVRPLDPAFIQAHKRELEDESLTLAADGVLTPLVHPFPLAQAAAAHRALETRGTTGKVVLVP</sequence>
<dbReference type="GO" id="GO:0070402">
    <property type="term" value="F:NADPH binding"/>
    <property type="evidence" value="ECO:0007669"/>
    <property type="project" value="TreeGrafter"/>
</dbReference>
<evidence type="ECO:0000256" key="2">
    <source>
        <dbReference type="ARBA" id="ARBA00023002"/>
    </source>
</evidence>
<keyword evidence="6" id="KW-1185">Reference proteome</keyword>
<feature type="domain" description="Enoyl reductase (ER)" evidence="4">
    <location>
        <begin position="10"/>
        <end position="359"/>
    </location>
</feature>
<dbReference type="InterPro" id="IPR036291">
    <property type="entry name" value="NAD(P)-bd_dom_sf"/>
</dbReference>
<dbReference type="GO" id="GO:0035925">
    <property type="term" value="F:mRNA 3'-UTR AU-rich region binding"/>
    <property type="evidence" value="ECO:0007669"/>
    <property type="project" value="TreeGrafter"/>
</dbReference>
<evidence type="ECO:0000256" key="1">
    <source>
        <dbReference type="ARBA" id="ARBA00022857"/>
    </source>
</evidence>
<evidence type="ECO:0000256" key="3">
    <source>
        <dbReference type="SAM" id="MobiDB-lite"/>
    </source>
</evidence>
<dbReference type="SMART" id="SM00829">
    <property type="entry name" value="PKS_ER"/>
    <property type="match status" value="1"/>
</dbReference>
<dbReference type="PANTHER" id="PTHR48106">
    <property type="entry name" value="QUINONE OXIDOREDUCTASE PIG3-RELATED"/>
    <property type="match status" value="1"/>
</dbReference>
<dbReference type="PANTHER" id="PTHR48106:SF13">
    <property type="entry name" value="QUINONE OXIDOREDUCTASE-RELATED"/>
    <property type="match status" value="1"/>
</dbReference>
<dbReference type="SUPFAM" id="SSF50129">
    <property type="entry name" value="GroES-like"/>
    <property type="match status" value="1"/>
</dbReference>
<keyword evidence="1" id="KW-0521">NADP</keyword>
<feature type="compositionally biased region" description="Low complexity" evidence="3">
    <location>
        <begin position="252"/>
        <end position="276"/>
    </location>
</feature>